<reference evidence="3" key="1">
    <citation type="submission" date="2023-07" db="EMBL/GenBank/DDBJ databases">
        <title>Thauera sp. CAU 1555 isolated from sand of Yaerae Beach.</title>
        <authorList>
            <person name="Kim W."/>
        </authorList>
    </citation>
    <scope>NUCLEOTIDE SEQUENCE [LARGE SCALE GENOMIC DNA]</scope>
    <source>
        <strain evidence="3">CAU 1555</strain>
    </source>
</reference>
<evidence type="ECO:0000313" key="2">
    <source>
        <dbReference type="EMBL" id="MBD8504398.1"/>
    </source>
</evidence>
<keyword evidence="3" id="KW-1185">Reference proteome</keyword>
<evidence type="ECO:0000256" key="1">
    <source>
        <dbReference type="SAM" id="MobiDB-lite"/>
    </source>
</evidence>
<dbReference type="Pfam" id="PF10460">
    <property type="entry name" value="Peptidase_M30"/>
    <property type="match status" value="1"/>
</dbReference>
<comment type="caution">
    <text evidence="2">The sequence shown here is derived from an EMBL/GenBank/DDBJ whole genome shotgun (WGS) entry which is preliminary data.</text>
</comment>
<dbReference type="EMBL" id="JACYTO010000002">
    <property type="protein sequence ID" value="MBD8504398.1"/>
    <property type="molecule type" value="Genomic_DNA"/>
</dbReference>
<feature type="region of interest" description="Disordered" evidence="1">
    <location>
        <begin position="128"/>
        <end position="147"/>
    </location>
</feature>
<dbReference type="InterPro" id="IPR019501">
    <property type="entry name" value="Peptidase_M30_hyicolysin"/>
</dbReference>
<gene>
    <name evidence="2" type="ORF">IFO67_16025</name>
</gene>
<evidence type="ECO:0000313" key="3">
    <source>
        <dbReference type="Proteomes" id="UP000603602"/>
    </source>
</evidence>
<evidence type="ECO:0008006" key="4">
    <source>
        <dbReference type="Google" id="ProtNLM"/>
    </source>
</evidence>
<sequence>MKSRLFRSHYVALVVALLTGCGGGGGGGGGGSASPGTDTPAPAPVTQDNAFVADCSGEHCGAQGPTDFIGNGVGIWRYTNTETSTVEVPVSLLGTAGRSATLVFTNNSAAGQIMSQVPLANRVASGMARQERSSENDRPYNIIPPRIRDYSPPLARAAAMPAPPDERLSLTRKANLLGSGRTWNDIDQGSRATTLRRTAQALDGRQVNLWLEDGESGEQRVSDALLDTLINRFAQGSDSIYSLTTSVAGQPWGPHEIPGLIDGDQAIDIVLLNFDRDGAPYGLVGFFWALNNFTRSVEPASNESLAFFLDTETLYLAGDAGLRIQLDTLVHEFVHMILFYQRDVLIGAQAAFDTWLEELSAMMMEDLLNYRLDPAYNAMQRDHIPAWLSTGNFNCDLTLWDENYSSDCFSYVVLRPFGGWLLRHYGVDFYRDLLSDHGSEESFDVLDGAIRRAGGAGLADAIRRWGTSLALLPGEASPQGFGFPVRVDQGFTLPSVNGPDYVGIRRIPATRPFLLNAWGHFPALRSGLDDSYSEVISVPPQTTLSVIVQ</sequence>
<organism evidence="2 3">
    <name type="scientific">Thauera sedimentorum</name>
    <dbReference type="NCBI Taxonomy" id="2767595"/>
    <lineage>
        <taxon>Bacteria</taxon>
        <taxon>Pseudomonadati</taxon>
        <taxon>Pseudomonadota</taxon>
        <taxon>Betaproteobacteria</taxon>
        <taxon>Rhodocyclales</taxon>
        <taxon>Zoogloeaceae</taxon>
        <taxon>Thauera</taxon>
    </lineage>
</organism>
<dbReference type="RefSeq" id="WP_187719140.1">
    <property type="nucleotide sequence ID" value="NZ_JACTAH010000002.1"/>
</dbReference>
<name>A0ABR9BEE8_9RHOO</name>
<dbReference type="Proteomes" id="UP000603602">
    <property type="component" value="Unassembled WGS sequence"/>
</dbReference>
<feature type="compositionally biased region" description="Basic and acidic residues" evidence="1">
    <location>
        <begin position="129"/>
        <end position="138"/>
    </location>
</feature>
<feature type="region of interest" description="Disordered" evidence="1">
    <location>
        <begin position="26"/>
        <end position="46"/>
    </location>
</feature>
<accession>A0ABR9BEE8</accession>
<proteinExistence type="predicted"/>
<dbReference type="PROSITE" id="PS51257">
    <property type="entry name" value="PROKAR_LIPOPROTEIN"/>
    <property type="match status" value="1"/>
</dbReference>
<protein>
    <recommendedName>
        <fullName evidence="4">Hemagglutinin-related transmembrane protein</fullName>
    </recommendedName>
</protein>